<dbReference type="AlphaFoldDB" id="A0AAN9FRF3"/>
<feature type="region of interest" description="Disordered" evidence="1">
    <location>
        <begin position="224"/>
        <end position="267"/>
    </location>
</feature>
<gene>
    <name evidence="2" type="ORF">RIF29_08983</name>
</gene>
<dbReference type="EMBL" id="JAYWIO010000002">
    <property type="protein sequence ID" value="KAK7281207.1"/>
    <property type="molecule type" value="Genomic_DNA"/>
</dbReference>
<accession>A0AAN9FRF3</accession>
<organism evidence="2 3">
    <name type="scientific">Crotalaria pallida</name>
    <name type="common">Smooth rattlebox</name>
    <name type="synonym">Crotalaria striata</name>
    <dbReference type="NCBI Taxonomy" id="3830"/>
    <lineage>
        <taxon>Eukaryota</taxon>
        <taxon>Viridiplantae</taxon>
        <taxon>Streptophyta</taxon>
        <taxon>Embryophyta</taxon>
        <taxon>Tracheophyta</taxon>
        <taxon>Spermatophyta</taxon>
        <taxon>Magnoliopsida</taxon>
        <taxon>eudicotyledons</taxon>
        <taxon>Gunneridae</taxon>
        <taxon>Pentapetalae</taxon>
        <taxon>rosids</taxon>
        <taxon>fabids</taxon>
        <taxon>Fabales</taxon>
        <taxon>Fabaceae</taxon>
        <taxon>Papilionoideae</taxon>
        <taxon>50 kb inversion clade</taxon>
        <taxon>genistoids sensu lato</taxon>
        <taxon>core genistoids</taxon>
        <taxon>Crotalarieae</taxon>
        <taxon>Crotalaria</taxon>
    </lineage>
</organism>
<evidence type="ECO:0000313" key="3">
    <source>
        <dbReference type="Proteomes" id="UP001372338"/>
    </source>
</evidence>
<dbReference type="Proteomes" id="UP001372338">
    <property type="component" value="Unassembled WGS sequence"/>
</dbReference>
<keyword evidence="3" id="KW-1185">Reference proteome</keyword>
<evidence type="ECO:0000313" key="2">
    <source>
        <dbReference type="EMBL" id="KAK7281207.1"/>
    </source>
</evidence>
<comment type="caution">
    <text evidence="2">The sequence shown here is derived from an EMBL/GenBank/DDBJ whole genome shotgun (WGS) entry which is preliminary data.</text>
</comment>
<feature type="region of interest" description="Disordered" evidence="1">
    <location>
        <begin position="290"/>
        <end position="318"/>
    </location>
</feature>
<proteinExistence type="predicted"/>
<reference evidence="2 3" key="1">
    <citation type="submission" date="2024-01" db="EMBL/GenBank/DDBJ databases">
        <title>The genomes of 5 underutilized Papilionoideae crops provide insights into root nodulation and disease resistanc.</title>
        <authorList>
            <person name="Yuan L."/>
        </authorList>
    </citation>
    <scope>NUCLEOTIDE SEQUENCE [LARGE SCALE GENOMIC DNA]</scope>
    <source>
        <strain evidence="2">ZHUSHIDOU_FW_LH</strain>
        <tissue evidence="2">Leaf</tissue>
    </source>
</reference>
<evidence type="ECO:0000256" key="1">
    <source>
        <dbReference type="SAM" id="MobiDB-lite"/>
    </source>
</evidence>
<feature type="compositionally biased region" description="Basic and acidic residues" evidence="1">
    <location>
        <begin position="241"/>
        <end position="266"/>
    </location>
</feature>
<feature type="region of interest" description="Disordered" evidence="1">
    <location>
        <begin position="395"/>
        <end position="414"/>
    </location>
</feature>
<protein>
    <submittedName>
        <fullName evidence="2">Uncharacterized protein</fullName>
    </submittedName>
</protein>
<sequence length="414" mass="46258">MAEVGVEEDVASLTGDSFELLSDRTKTIIQQTLDLSSDRGTKCKSVKARKGKKAKDVIVPSSLGEENCEVNRIKEKLTASVAGPREVGRKEIKVGEDARDSVMKETVQRSVKDDRKEMVTIDRASEEVDIFMKISGLRPKKTKRLLKSKKVKEVVALKELPEEGFNRKEGCKAQKGVIIQTKRVGLRLKQSPPTKEKLKEKELLVPSRYSDLSESSLGFIERVGEKDQRSRRRKVSFKNSMFDKGDTSGVNKKLDQKDVERDKENSKLCASQLEKRRAAVVRSICPKLPRLVANQKKRKKPPQHTKPASASLKRRTKSGCAVSKDLLEEKLSSSQNRTNSSISNSISDINVNCVNNLPLRNNGKIASKLWEVGKKLGVSYDGVDAEVVRKIEELENRDVEGPDRSNFGEKLGGK</sequence>
<name>A0AAN9FRF3_CROPI</name>